<organism evidence="2 3">
    <name type="scientific">Asarcornis scutulata</name>
    <dbReference type="NCBI Taxonomy" id="75869"/>
    <lineage>
        <taxon>Eukaryota</taxon>
        <taxon>Metazoa</taxon>
        <taxon>Chordata</taxon>
        <taxon>Craniata</taxon>
        <taxon>Vertebrata</taxon>
        <taxon>Euteleostomi</taxon>
        <taxon>Archelosauria</taxon>
        <taxon>Archosauria</taxon>
        <taxon>Dinosauria</taxon>
        <taxon>Saurischia</taxon>
        <taxon>Theropoda</taxon>
        <taxon>Coelurosauria</taxon>
        <taxon>Aves</taxon>
        <taxon>Neognathae</taxon>
        <taxon>Galloanserae</taxon>
        <taxon>Anseriformes</taxon>
        <taxon>Anatidae</taxon>
        <taxon>Anatinae</taxon>
        <taxon>Asarcornis</taxon>
    </lineage>
</organism>
<feature type="non-terminal residue" evidence="2">
    <location>
        <position position="123"/>
    </location>
</feature>
<gene>
    <name evidence="2" type="primary">Nicn1</name>
    <name evidence="2" type="ORF">ASASCU_R11609</name>
</gene>
<sequence>LRFILRQPSPAWLHFSIEELQVFPPAQKSPQQDFPSWLSQLTPPEQPASPHRELPDPEKVSTEVQQMWVLTEVIRARQAAARIGRFDVSAPSAPLVTGGPRAPTAALSPQVDGCYDVNLLSYT</sequence>
<dbReference type="PANTHER" id="PTHR31239:SF2">
    <property type="entry name" value="NICOLIN-1"/>
    <property type="match status" value="1"/>
</dbReference>
<dbReference type="InterPro" id="IPR040235">
    <property type="entry name" value="Nicolin-1"/>
</dbReference>
<dbReference type="GO" id="GO:0005654">
    <property type="term" value="C:nucleoplasm"/>
    <property type="evidence" value="ECO:0007669"/>
    <property type="project" value="TreeGrafter"/>
</dbReference>
<keyword evidence="3" id="KW-1185">Reference proteome</keyword>
<evidence type="ECO:0000313" key="3">
    <source>
        <dbReference type="Proteomes" id="UP000525565"/>
    </source>
</evidence>
<protein>
    <submittedName>
        <fullName evidence="2">NICN1 protein</fullName>
    </submittedName>
</protein>
<name>A0A7K7KV99_9AVES</name>
<feature type="compositionally biased region" description="Basic and acidic residues" evidence="1">
    <location>
        <begin position="50"/>
        <end position="60"/>
    </location>
</feature>
<feature type="compositionally biased region" description="Polar residues" evidence="1">
    <location>
        <begin position="28"/>
        <end position="43"/>
    </location>
</feature>
<proteinExistence type="predicted"/>
<accession>A0A7K7KV99</accession>
<comment type="caution">
    <text evidence="2">The sequence shown here is derived from an EMBL/GenBank/DDBJ whole genome shotgun (WGS) entry which is preliminary data.</text>
</comment>
<feature type="region of interest" description="Disordered" evidence="1">
    <location>
        <begin position="26"/>
        <end position="60"/>
    </location>
</feature>
<evidence type="ECO:0000256" key="1">
    <source>
        <dbReference type="SAM" id="MobiDB-lite"/>
    </source>
</evidence>
<dbReference type="PANTHER" id="PTHR31239">
    <property type="entry name" value="NICOLIN 1"/>
    <property type="match status" value="1"/>
</dbReference>
<feature type="non-terminal residue" evidence="2">
    <location>
        <position position="1"/>
    </location>
</feature>
<evidence type="ECO:0000313" key="2">
    <source>
        <dbReference type="EMBL" id="NWZ22578.1"/>
    </source>
</evidence>
<reference evidence="2 3" key="1">
    <citation type="submission" date="2019-09" db="EMBL/GenBank/DDBJ databases">
        <title>Bird 10,000 Genomes (B10K) Project - Family phase.</title>
        <authorList>
            <person name="Zhang G."/>
        </authorList>
    </citation>
    <scope>NUCLEOTIDE SEQUENCE [LARGE SCALE GENOMIC DNA]</scope>
    <source>
        <strain evidence="2">OUT-0051</strain>
        <tissue evidence="2">Kidney</tissue>
    </source>
</reference>
<dbReference type="EMBL" id="VZSO01000073">
    <property type="protein sequence ID" value="NWZ22578.1"/>
    <property type="molecule type" value="Genomic_DNA"/>
</dbReference>
<dbReference type="AlphaFoldDB" id="A0A7K7KV99"/>
<dbReference type="Proteomes" id="UP000525565">
    <property type="component" value="Unassembled WGS sequence"/>
</dbReference>